<dbReference type="OrthoDB" id="323926at2"/>
<dbReference type="InterPro" id="IPR010033">
    <property type="entry name" value="HAD_SF_ppase_IIIC"/>
</dbReference>
<reference evidence="1" key="2">
    <citation type="submission" date="2011-01" db="EMBL/GenBank/DDBJ databases">
        <title>The Non-contiguous Finished genome of Clostridium papyrosolvens.</title>
        <authorList>
            <person name="Lucas S."/>
            <person name="Copeland A."/>
            <person name="Lapidus A."/>
            <person name="Cheng J.-F."/>
            <person name="Goodwin L."/>
            <person name="Pitluck S."/>
            <person name="Misra M."/>
            <person name="Chertkov O."/>
            <person name="Detter J.C."/>
            <person name="Han C."/>
            <person name="Tapia R."/>
            <person name="Land M."/>
            <person name="Hauser L."/>
            <person name="Kyrpides N."/>
            <person name="Ivanova N."/>
            <person name="Pagani I."/>
            <person name="Mouttaki H."/>
            <person name="He Z."/>
            <person name="Zhou J."/>
            <person name="Hemme C.L."/>
            <person name="Woyke T."/>
        </authorList>
    </citation>
    <scope>NUCLEOTIDE SEQUENCE [LARGE SCALE GENOMIC DNA]</scope>
    <source>
        <strain evidence="1">DSM 2782</strain>
    </source>
</reference>
<dbReference type="NCBIfam" id="TIGR01686">
    <property type="entry name" value="FkbH"/>
    <property type="match status" value="1"/>
</dbReference>
<dbReference type="InterPro" id="IPR036514">
    <property type="entry name" value="SGNH_hydro_sf"/>
</dbReference>
<reference evidence="1" key="1">
    <citation type="submission" date="2009-07" db="EMBL/GenBank/DDBJ databases">
        <authorList>
            <consortium name="US DOE Joint Genome Institute (JGI-PGF)"/>
            <person name="Lucas S."/>
            <person name="Copeland A."/>
            <person name="Lapidus A."/>
            <person name="Glavina del Rio T."/>
            <person name="Tice H."/>
            <person name="Bruce D."/>
            <person name="Goodwin L."/>
            <person name="Pitluck S."/>
            <person name="Larimer F."/>
            <person name="Land M.L."/>
            <person name="Mouttaki H."/>
            <person name="He Z."/>
            <person name="Zhou J."/>
            <person name="Hemme C.L."/>
        </authorList>
    </citation>
    <scope>NUCLEOTIDE SEQUENCE</scope>
    <source>
        <strain evidence="1">DSM 2782</strain>
    </source>
</reference>
<dbReference type="eggNOG" id="COG3882">
    <property type="taxonomic scope" value="Bacteria"/>
</dbReference>
<comment type="caution">
    <text evidence="1">The sequence shown here is derived from an EMBL/GenBank/DDBJ whole genome shotgun (WGS) entry which is preliminary data.</text>
</comment>
<accession>F1TBN9</accession>
<dbReference type="AlphaFoldDB" id="F1TBN9"/>
<protein>
    <submittedName>
        <fullName evidence="1">FkbH like protein</fullName>
    </submittedName>
</protein>
<dbReference type="RefSeq" id="WP_004618606.1">
    <property type="nucleotide sequence ID" value="NZ_ACXX02000004.1"/>
</dbReference>
<dbReference type="Gene3D" id="3.40.50.1000">
    <property type="entry name" value="HAD superfamily/HAD-like"/>
    <property type="match status" value="1"/>
</dbReference>
<dbReference type="InterPro" id="IPR010037">
    <property type="entry name" value="FkbH_domain"/>
</dbReference>
<name>F1TBN9_9FIRM</name>
<dbReference type="EMBL" id="ACXX02000004">
    <property type="protein sequence ID" value="EGD48443.1"/>
    <property type="molecule type" value="Genomic_DNA"/>
</dbReference>
<keyword evidence="2" id="KW-1185">Reference proteome</keyword>
<dbReference type="Gene3D" id="3.40.50.1110">
    <property type="entry name" value="SGNH hydrolase"/>
    <property type="match status" value="1"/>
</dbReference>
<dbReference type="InterPro" id="IPR036412">
    <property type="entry name" value="HAD-like_sf"/>
</dbReference>
<dbReference type="STRING" id="588581.Cpap_2596"/>
<dbReference type="Proteomes" id="UP000003860">
    <property type="component" value="Unassembled WGS sequence"/>
</dbReference>
<dbReference type="SUPFAM" id="SSF55729">
    <property type="entry name" value="Acyl-CoA N-acyltransferases (Nat)"/>
    <property type="match status" value="1"/>
</dbReference>
<dbReference type="NCBIfam" id="TIGR01681">
    <property type="entry name" value="HAD-SF-IIIC"/>
    <property type="match status" value="1"/>
</dbReference>
<organism evidence="1 2">
    <name type="scientific">Ruminiclostridium papyrosolvens DSM 2782</name>
    <dbReference type="NCBI Taxonomy" id="588581"/>
    <lineage>
        <taxon>Bacteria</taxon>
        <taxon>Bacillati</taxon>
        <taxon>Bacillota</taxon>
        <taxon>Clostridia</taxon>
        <taxon>Eubacteriales</taxon>
        <taxon>Oscillospiraceae</taxon>
        <taxon>Ruminiclostridium</taxon>
    </lineage>
</organism>
<evidence type="ECO:0000313" key="1">
    <source>
        <dbReference type="EMBL" id="EGD48443.1"/>
    </source>
</evidence>
<dbReference type="SUPFAM" id="SSF56784">
    <property type="entry name" value="HAD-like"/>
    <property type="match status" value="1"/>
</dbReference>
<evidence type="ECO:0000313" key="2">
    <source>
        <dbReference type="Proteomes" id="UP000003860"/>
    </source>
</evidence>
<dbReference type="InterPro" id="IPR016181">
    <property type="entry name" value="Acyl_CoA_acyltransferase"/>
</dbReference>
<gene>
    <name evidence="1" type="ORF">Cpap_2596</name>
</gene>
<proteinExistence type="predicted"/>
<dbReference type="InterPro" id="IPR023214">
    <property type="entry name" value="HAD_sf"/>
</dbReference>
<sequence length="559" mass="64659">MSKGKIKFSLVSDFTINPLHAALKKQFAEQNLEIFIHPIDQVRQSIDEICSAESGEEEHIVVLWTNPRRQIYEFVNLCTQNKFDIELIFQQVAEFSEYIRRVSRTAKLVIVPIWTIDSSYRGNGILDFKHSAGIYNILMQMNLKLSESLDDLTNVFLLNTEQWIKLSEKAEDEKLWYLGKIPFTQSIFTQASEDIRAVYDAVKGRAKKLLVLDLDNILWGGILGEDGMQGIRLGGIDYIGEAFTDFQKHLLQLKNRGILLAVCSKNDEVTAMNVIENHSEMILQKEDFTAFKINWQDKAKNISELALELNLGLDSIVFIDDSPFERSRVASELPQVLVPEWPEDPIYYVRALNSLKCFDKAAFSLEDSHRTDLYKQEQERKKLVEAVGDIEGWLYQIELEVSYEFINENNLERVSQLFNKTNQFNLITRRMGQSEIMSYCNKENSSGLAFYARDRFGSYGLIGFCSFDINQSDIILRDFLLSCRAMGRGIEKSMLYVIKDLAVNKFKSSIRAQFIPTEKNKACADFLIKNGFIKRENMYYHYKLDEICNPEYIKLIKKN</sequence>